<feature type="domain" description="Rhodopsin" evidence="7">
    <location>
        <begin position="21"/>
        <end position="250"/>
    </location>
</feature>
<feature type="transmembrane region" description="Helical" evidence="6">
    <location>
        <begin position="118"/>
        <end position="140"/>
    </location>
</feature>
<sequence>DAQAANFACAAISLFIVILRAVTTIWQGKERDTSFVLVLLSIVFIIARIIVNHYYLSFGTTNDVLSGKITTYDPALVHVGSILVLVARIVLAVILWLQICILLLFYQFLFSNMAAVTYLIRATWVVVAATFISTVLATLLECRPINLYWQIEPHPGQCVRAYGQLLLQGLSNGVIDVMLLVISFPILTLQKRTLLHHLRLYCLFMLGTFCIIITVVRIVLIFSTSSSQETRSVWASIQIVVSTIVANAPNVYGNLRLARRRRNSSADR</sequence>
<dbReference type="GO" id="GO:0016020">
    <property type="term" value="C:membrane"/>
    <property type="evidence" value="ECO:0007669"/>
    <property type="project" value="UniProtKB-SubCell"/>
</dbReference>
<feature type="transmembrane region" description="Helical" evidence="6">
    <location>
        <begin position="170"/>
        <end position="189"/>
    </location>
</feature>
<feature type="transmembrane region" description="Helical" evidence="6">
    <location>
        <begin position="35"/>
        <end position="55"/>
    </location>
</feature>
<evidence type="ECO:0000313" key="9">
    <source>
        <dbReference type="Proteomes" id="UP000070501"/>
    </source>
</evidence>
<evidence type="ECO:0000256" key="6">
    <source>
        <dbReference type="SAM" id="Phobius"/>
    </source>
</evidence>
<dbReference type="PANTHER" id="PTHR33048:SF47">
    <property type="entry name" value="INTEGRAL MEMBRANE PROTEIN-RELATED"/>
    <property type="match status" value="1"/>
</dbReference>
<keyword evidence="2 6" id="KW-0812">Transmembrane</keyword>
<evidence type="ECO:0000256" key="5">
    <source>
        <dbReference type="ARBA" id="ARBA00038359"/>
    </source>
</evidence>
<keyword evidence="3 6" id="KW-1133">Transmembrane helix</keyword>
<dbReference type="InParanoid" id="A0A136ILH0"/>
<keyword evidence="9" id="KW-1185">Reference proteome</keyword>
<feature type="non-terminal residue" evidence="8">
    <location>
        <position position="268"/>
    </location>
</feature>
<reference evidence="9" key="1">
    <citation type="submission" date="2016-02" db="EMBL/GenBank/DDBJ databases">
        <title>Draft genome sequence of Microdochium bolleyi, a fungal endophyte of beachgrass.</title>
        <authorList>
            <consortium name="DOE Joint Genome Institute"/>
            <person name="David A.S."/>
            <person name="May G."/>
            <person name="Haridas S."/>
            <person name="Lim J."/>
            <person name="Wang M."/>
            <person name="Labutti K."/>
            <person name="Lipzen A."/>
            <person name="Barry K."/>
            <person name="Grigoriev I.V."/>
        </authorList>
    </citation>
    <scope>NUCLEOTIDE SEQUENCE [LARGE SCALE GENOMIC DNA]</scope>
    <source>
        <strain evidence="9">J235TASD1</strain>
    </source>
</reference>
<comment type="subcellular location">
    <subcellularLocation>
        <location evidence="1">Membrane</location>
        <topology evidence="1">Multi-pass membrane protein</topology>
    </subcellularLocation>
</comment>
<evidence type="ECO:0000259" key="7">
    <source>
        <dbReference type="Pfam" id="PF20684"/>
    </source>
</evidence>
<dbReference type="InterPro" id="IPR049326">
    <property type="entry name" value="Rhodopsin_dom_fungi"/>
</dbReference>
<dbReference type="InterPro" id="IPR052337">
    <property type="entry name" value="SAT4-like"/>
</dbReference>
<organism evidence="8 9">
    <name type="scientific">Microdochium bolleyi</name>
    <dbReference type="NCBI Taxonomy" id="196109"/>
    <lineage>
        <taxon>Eukaryota</taxon>
        <taxon>Fungi</taxon>
        <taxon>Dikarya</taxon>
        <taxon>Ascomycota</taxon>
        <taxon>Pezizomycotina</taxon>
        <taxon>Sordariomycetes</taxon>
        <taxon>Xylariomycetidae</taxon>
        <taxon>Xylariales</taxon>
        <taxon>Microdochiaceae</taxon>
        <taxon>Microdochium</taxon>
    </lineage>
</organism>
<evidence type="ECO:0000313" key="8">
    <source>
        <dbReference type="EMBL" id="KXJ85628.1"/>
    </source>
</evidence>
<feature type="non-terminal residue" evidence="8">
    <location>
        <position position="1"/>
    </location>
</feature>
<keyword evidence="4 6" id="KW-0472">Membrane</keyword>
<accession>A0A136ILH0</accession>
<evidence type="ECO:0000256" key="2">
    <source>
        <dbReference type="ARBA" id="ARBA00022692"/>
    </source>
</evidence>
<dbReference type="Proteomes" id="UP000070501">
    <property type="component" value="Unassembled WGS sequence"/>
</dbReference>
<proteinExistence type="inferred from homology"/>
<dbReference type="STRING" id="196109.A0A136ILH0"/>
<dbReference type="OrthoDB" id="3903189at2759"/>
<feature type="transmembrane region" description="Helical" evidence="6">
    <location>
        <begin position="75"/>
        <end position="106"/>
    </location>
</feature>
<evidence type="ECO:0000256" key="3">
    <source>
        <dbReference type="ARBA" id="ARBA00022989"/>
    </source>
</evidence>
<evidence type="ECO:0000256" key="4">
    <source>
        <dbReference type="ARBA" id="ARBA00023136"/>
    </source>
</evidence>
<comment type="similarity">
    <text evidence="5">Belongs to the SAT4 family.</text>
</comment>
<gene>
    <name evidence="8" type="ORF">Micbo1qcDRAFT_105520</name>
</gene>
<evidence type="ECO:0000256" key="1">
    <source>
        <dbReference type="ARBA" id="ARBA00004141"/>
    </source>
</evidence>
<feature type="transmembrane region" description="Helical" evidence="6">
    <location>
        <begin position="234"/>
        <end position="252"/>
    </location>
</feature>
<dbReference type="Pfam" id="PF20684">
    <property type="entry name" value="Fung_rhodopsin"/>
    <property type="match status" value="1"/>
</dbReference>
<name>A0A136ILH0_9PEZI</name>
<dbReference type="PANTHER" id="PTHR33048">
    <property type="entry name" value="PTH11-LIKE INTEGRAL MEMBRANE PROTEIN (AFU_ORTHOLOGUE AFUA_5G11245)"/>
    <property type="match status" value="1"/>
</dbReference>
<dbReference type="AlphaFoldDB" id="A0A136ILH0"/>
<dbReference type="EMBL" id="KQ964277">
    <property type="protein sequence ID" value="KXJ85628.1"/>
    <property type="molecule type" value="Genomic_DNA"/>
</dbReference>
<feature type="transmembrane region" description="Helical" evidence="6">
    <location>
        <begin position="201"/>
        <end position="222"/>
    </location>
</feature>
<feature type="transmembrane region" description="Helical" evidence="6">
    <location>
        <begin position="6"/>
        <end position="23"/>
    </location>
</feature>
<protein>
    <recommendedName>
        <fullName evidence="7">Rhodopsin domain-containing protein</fullName>
    </recommendedName>
</protein>